<sequence>MRSHPLRATLLAAMLACAWPAMADGPRLQVRDVIDAPQAAWDRFLSDPAYADAYDAYDVLGEIGYALVEVDVAACKEHRARLEAAVRQAPVSIALHRARMLCAEAVGDETAAEEAMLATGALSQLALSDRREGFWPEPARVMGPLDIYALLASSGLEFRYEYFPQLAPQRHYPVVVAAWDDTLAAERHLWFDYIDTANSLVRGDPFSGYPVQRSQLAHGFIQSLAESNEVAAIDMQALLAFRIAGGKPDVVDKLRPGASAGGVQSSGAWLMTCALHPTEGCADGLVDALLPQAEREQAAHTALLALAYALGVGVERNPESAAALLDAADRRWHRGGGTVLLAGLWTQLAGKEPPPAFLLRRMQAAQADGHPMIPAITAAWKLAVDGVPQLDPVELRALADPVNNGVGKGYSLLVNYHHRRGEALAVNGWMKSAADAGDANAQAAMGATLYAAASTDAQRRQAMQLVELGAQGGSAFGARRRAQQSLRTGEWSQAEGWLIGAAQAGDVDSLLALAGIYEHARPGVHGTPQQAVDTYRGLSDQLDSAEARRRLADMALAGRGMDKDPVRAAAWLRTDAEKGDGASAARLGYALLAGEMGARDEAEGKRWLDRAIGEGHAPAYVAYGGWYFYRHDNTLASRRRGIELWRKGAEAGEAVARNNLAWALCTAPEPELFDGVGGRDAAMPLLADADRAAWLDTVAACHAAVGEFPRAVELQEEAIDALPSGEAASDSRREDGYAARLALYRDRKRYVEPHRTEVDFQ</sequence>
<dbReference type="RefSeq" id="WP_149102319.1">
    <property type="nucleotide sequence ID" value="NZ_VTFT01000001.1"/>
</dbReference>
<name>A0A5D4XSQ4_9GAMM</name>
<proteinExistence type="predicted"/>
<evidence type="ECO:0000313" key="3">
    <source>
        <dbReference type="Proteomes" id="UP000324973"/>
    </source>
</evidence>
<evidence type="ECO:0000313" key="2">
    <source>
        <dbReference type="EMBL" id="TYT25770.1"/>
    </source>
</evidence>
<dbReference type="EMBL" id="VTFT01000001">
    <property type="protein sequence ID" value="TYT25770.1"/>
    <property type="molecule type" value="Genomic_DNA"/>
</dbReference>
<feature type="signal peptide" evidence="1">
    <location>
        <begin position="1"/>
        <end position="23"/>
    </location>
</feature>
<organism evidence="2 3">
    <name type="scientific">Luteimonas viscosa</name>
    <dbReference type="NCBI Taxonomy" id="1132694"/>
    <lineage>
        <taxon>Bacteria</taxon>
        <taxon>Pseudomonadati</taxon>
        <taxon>Pseudomonadota</taxon>
        <taxon>Gammaproteobacteria</taxon>
        <taxon>Lysobacterales</taxon>
        <taxon>Lysobacteraceae</taxon>
        <taxon>Luteimonas</taxon>
    </lineage>
</organism>
<dbReference type="InterPro" id="IPR011990">
    <property type="entry name" value="TPR-like_helical_dom_sf"/>
</dbReference>
<dbReference type="Gene3D" id="1.25.40.10">
    <property type="entry name" value="Tetratricopeptide repeat domain"/>
    <property type="match status" value="1"/>
</dbReference>
<dbReference type="InterPro" id="IPR050767">
    <property type="entry name" value="Sel1_AlgK"/>
</dbReference>
<dbReference type="SUPFAM" id="SSF81901">
    <property type="entry name" value="HCP-like"/>
    <property type="match status" value="2"/>
</dbReference>
<dbReference type="Proteomes" id="UP000324973">
    <property type="component" value="Unassembled WGS sequence"/>
</dbReference>
<dbReference type="SMART" id="SM00671">
    <property type="entry name" value="SEL1"/>
    <property type="match status" value="6"/>
</dbReference>
<feature type="chain" id="PRO_5022949407" evidence="1">
    <location>
        <begin position="24"/>
        <end position="761"/>
    </location>
</feature>
<keyword evidence="3" id="KW-1185">Reference proteome</keyword>
<reference evidence="2 3" key="1">
    <citation type="submission" date="2019-08" db="EMBL/GenBank/DDBJ databases">
        <title>Luteimonas viscosus sp. nov., isolated from soil of a sunflower field.</title>
        <authorList>
            <person name="Jianli Z."/>
            <person name="Ying Z."/>
        </authorList>
    </citation>
    <scope>NUCLEOTIDE SEQUENCE [LARGE SCALE GENOMIC DNA]</scope>
    <source>
        <strain evidence="2 3">XBU10</strain>
    </source>
</reference>
<evidence type="ECO:0000256" key="1">
    <source>
        <dbReference type="SAM" id="SignalP"/>
    </source>
</evidence>
<dbReference type="PANTHER" id="PTHR11102:SF160">
    <property type="entry name" value="ERAD-ASSOCIATED E3 UBIQUITIN-PROTEIN LIGASE COMPONENT HRD3"/>
    <property type="match status" value="1"/>
</dbReference>
<keyword evidence="1" id="KW-0732">Signal</keyword>
<dbReference type="PANTHER" id="PTHR11102">
    <property type="entry name" value="SEL-1-LIKE PROTEIN"/>
    <property type="match status" value="1"/>
</dbReference>
<comment type="caution">
    <text evidence="2">The sequence shown here is derived from an EMBL/GenBank/DDBJ whole genome shotgun (WGS) entry which is preliminary data.</text>
</comment>
<gene>
    <name evidence="2" type="ORF">FZO89_05610</name>
</gene>
<dbReference type="InterPro" id="IPR006597">
    <property type="entry name" value="Sel1-like"/>
</dbReference>
<accession>A0A5D4XSQ4</accession>
<dbReference type="AlphaFoldDB" id="A0A5D4XSQ4"/>
<dbReference type="OrthoDB" id="6019942at2"/>
<protein>
    <submittedName>
        <fullName evidence="2">Sel1 repeat family protein</fullName>
    </submittedName>
</protein>